<dbReference type="AlphaFoldDB" id="A0A9D1SVB4"/>
<dbReference type="Gene3D" id="3.40.640.10">
    <property type="entry name" value="Type I PLP-dependent aspartate aminotransferase-like (Major domain)"/>
    <property type="match status" value="1"/>
</dbReference>
<dbReference type="InterPro" id="IPR049704">
    <property type="entry name" value="Aminotrans_3_PPA_site"/>
</dbReference>
<keyword evidence="2 3" id="KW-0663">Pyridoxal phosphate</keyword>
<dbReference type="PROSITE" id="PS00600">
    <property type="entry name" value="AA_TRANSFER_CLASS_3"/>
    <property type="match status" value="1"/>
</dbReference>
<reference evidence="4" key="2">
    <citation type="journal article" date="2021" name="PeerJ">
        <title>Extensive microbial diversity within the chicken gut microbiome revealed by metagenomics and culture.</title>
        <authorList>
            <person name="Gilroy R."/>
            <person name="Ravi A."/>
            <person name="Getino M."/>
            <person name="Pursley I."/>
            <person name="Horton D.L."/>
            <person name="Alikhan N.F."/>
            <person name="Baker D."/>
            <person name="Gharbi K."/>
            <person name="Hall N."/>
            <person name="Watson M."/>
            <person name="Adriaenssens E.M."/>
            <person name="Foster-Nyarko E."/>
            <person name="Jarju S."/>
            <person name="Secka A."/>
            <person name="Antonio M."/>
            <person name="Oren A."/>
            <person name="Chaudhuri R.R."/>
            <person name="La Ragione R."/>
            <person name="Hildebrand F."/>
            <person name="Pallen M.J."/>
        </authorList>
    </citation>
    <scope>NUCLEOTIDE SEQUENCE</scope>
    <source>
        <strain evidence="4">ChiSjej4B22-8349</strain>
    </source>
</reference>
<dbReference type="InterPro" id="IPR050103">
    <property type="entry name" value="Class-III_PLP-dep_AT"/>
</dbReference>
<sequence>MTERNMQAALEEAKRVVAMIEADELTEEQKASVIKDSIANFNENYNPGWLEYRKSVSTDSAFVEWGDGGEDGSLFVDVYGTEFIDCLGGFGIFACGHNNQEIKKTVKAQLDRYCLHSQELVDPLRGYLCKLLAMITPGDLQYSFLTNGGAEAMEMAMKLARLATGGRWYISTVNAFHGKSMGAISLGGKGSYREDYIPMIQQVQHVEYGNADATRAAVANLTAVGEKVAAIVVEPIQGEGGVNIPPDGYLKELRAIADEYGCCLIFDEIQTGLGRTGTMWRCDYEGVTPDIMTFGKASSGGVVPITGIIARPWTYEKSGVGTGTEGKMFDNPWILGSPTFGGNPLACAAFIATIKYMLENDIPGQMKAKGDYYLEGLKKLHEKYPTVLTTYRGAGLLICMEFPEAEIGHEVTKELFARKVMVAGTLVNAKTVRIEPPATQSYETIDKVLAALDESLAAVKAAYKL</sequence>
<gene>
    <name evidence="4" type="ORF">IAD25_04930</name>
</gene>
<protein>
    <submittedName>
        <fullName evidence="4">Aminotransferase class III-fold pyridoxal phosphate-dependent enzyme</fullName>
    </submittedName>
</protein>
<dbReference type="Gene3D" id="3.90.1150.10">
    <property type="entry name" value="Aspartate Aminotransferase, domain 1"/>
    <property type="match status" value="1"/>
</dbReference>
<accession>A0A9D1SVB4</accession>
<dbReference type="InterPro" id="IPR015421">
    <property type="entry name" value="PyrdxlP-dep_Trfase_major"/>
</dbReference>
<keyword evidence="4" id="KW-0808">Transferase</keyword>
<evidence type="ECO:0000256" key="3">
    <source>
        <dbReference type="RuleBase" id="RU003560"/>
    </source>
</evidence>
<reference evidence="4" key="1">
    <citation type="submission" date="2020-10" db="EMBL/GenBank/DDBJ databases">
        <authorList>
            <person name="Gilroy R."/>
        </authorList>
    </citation>
    <scope>NUCLEOTIDE SEQUENCE</scope>
    <source>
        <strain evidence="4">ChiSjej4B22-8349</strain>
    </source>
</reference>
<comment type="similarity">
    <text evidence="3">Belongs to the class-III pyridoxal-phosphate-dependent aminotransferase family.</text>
</comment>
<evidence type="ECO:0000256" key="2">
    <source>
        <dbReference type="ARBA" id="ARBA00022898"/>
    </source>
</evidence>
<dbReference type="SUPFAM" id="SSF53383">
    <property type="entry name" value="PLP-dependent transferases"/>
    <property type="match status" value="1"/>
</dbReference>
<dbReference type="GO" id="GO:0033094">
    <property type="term" value="F:putrescine--2-oxoglutarate transaminase activity"/>
    <property type="evidence" value="ECO:0007669"/>
    <property type="project" value="TreeGrafter"/>
</dbReference>
<evidence type="ECO:0000313" key="5">
    <source>
        <dbReference type="Proteomes" id="UP000824130"/>
    </source>
</evidence>
<evidence type="ECO:0000313" key="4">
    <source>
        <dbReference type="EMBL" id="HIU96041.1"/>
    </source>
</evidence>
<evidence type="ECO:0000256" key="1">
    <source>
        <dbReference type="ARBA" id="ARBA00001933"/>
    </source>
</evidence>
<dbReference type="GO" id="GO:0042802">
    <property type="term" value="F:identical protein binding"/>
    <property type="evidence" value="ECO:0007669"/>
    <property type="project" value="TreeGrafter"/>
</dbReference>
<comment type="caution">
    <text evidence="4">The sequence shown here is derived from an EMBL/GenBank/DDBJ whole genome shotgun (WGS) entry which is preliminary data.</text>
</comment>
<dbReference type="InterPro" id="IPR015424">
    <property type="entry name" value="PyrdxlP-dep_Trfase"/>
</dbReference>
<dbReference type="PIRSF" id="PIRSF000521">
    <property type="entry name" value="Transaminase_4ab_Lys_Orn"/>
    <property type="match status" value="1"/>
</dbReference>
<dbReference type="Proteomes" id="UP000824130">
    <property type="component" value="Unassembled WGS sequence"/>
</dbReference>
<dbReference type="PANTHER" id="PTHR11986">
    <property type="entry name" value="AMINOTRANSFERASE CLASS III"/>
    <property type="match status" value="1"/>
</dbReference>
<dbReference type="EMBL" id="DVOB01000109">
    <property type="protein sequence ID" value="HIU96041.1"/>
    <property type="molecule type" value="Genomic_DNA"/>
</dbReference>
<dbReference type="PANTHER" id="PTHR11986:SF112">
    <property type="entry name" value="PUTRESCINE AMINOTRANSFERASE"/>
    <property type="match status" value="1"/>
</dbReference>
<keyword evidence="4" id="KW-0032">Aminotransferase</keyword>
<proteinExistence type="inferred from homology"/>
<organism evidence="4 5">
    <name type="scientific">Candidatus Allocopromorpha excrementipullorum</name>
    <dbReference type="NCBI Taxonomy" id="2840743"/>
    <lineage>
        <taxon>Bacteria</taxon>
        <taxon>Bacillati</taxon>
        <taxon>Bacillota</taxon>
        <taxon>Clostridia</taxon>
        <taxon>Eubacteriales</taxon>
        <taxon>Eubacteriaceae</taxon>
        <taxon>Eubacteriaceae incertae sedis</taxon>
        <taxon>Candidatus Allocopromorpha</taxon>
    </lineage>
</organism>
<name>A0A9D1SVB4_9FIRM</name>
<dbReference type="GO" id="GO:0030170">
    <property type="term" value="F:pyridoxal phosphate binding"/>
    <property type="evidence" value="ECO:0007669"/>
    <property type="project" value="InterPro"/>
</dbReference>
<comment type="cofactor">
    <cofactor evidence="1">
        <name>pyridoxal 5'-phosphate</name>
        <dbReference type="ChEBI" id="CHEBI:597326"/>
    </cofactor>
</comment>
<dbReference type="Pfam" id="PF00202">
    <property type="entry name" value="Aminotran_3"/>
    <property type="match status" value="1"/>
</dbReference>
<dbReference type="GO" id="GO:0009447">
    <property type="term" value="P:putrescine catabolic process"/>
    <property type="evidence" value="ECO:0007669"/>
    <property type="project" value="TreeGrafter"/>
</dbReference>
<dbReference type="FunFam" id="3.40.640.10:FF:000004">
    <property type="entry name" value="Acetylornithine aminotransferase"/>
    <property type="match status" value="1"/>
</dbReference>
<dbReference type="CDD" id="cd00610">
    <property type="entry name" value="OAT_like"/>
    <property type="match status" value="1"/>
</dbReference>
<dbReference type="InterPro" id="IPR015422">
    <property type="entry name" value="PyrdxlP-dep_Trfase_small"/>
</dbReference>
<dbReference type="InterPro" id="IPR005814">
    <property type="entry name" value="Aminotrans_3"/>
</dbReference>